<keyword evidence="5" id="KW-1185">Reference proteome</keyword>
<protein>
    <submittedName>
        <fullName evidence="4">Uncharacterized protein</fullName>
    </submittedName>
</protein>
<reference evidence="4" key="1">
    <citation type="submission" date="2020-05" db="EMBL/GenBank/DDBJ databases">
        <title>Phylogenomic resolution of chytrid fungi.</title>
        <authorList>
            <person name="Stajich J.E."/>
            <person name="Amses K."/>
            <person name="Simmons R."/>
            <person name="Seto K."/>
            <person name="Myers J."/>
            <person name="Bonds A."/>
            <person name="Quandt C.A."/>
            <person name="Barry K."/>
            <person name="Liu P."/>
            <person name="Grigoriev I."/>
            <person name="Longcore J.E."/>
            <person name="James T.Y."/>
        </authorList>
    </citation>
    <scope>NUCLEOTIDE SEQUENCE</scope>
    <source>
        <strain evidence="4">JEL0318</strain>
    </source>
</reference>
<name>A0AAD5X901_9FUNG</name>
<keyword evidence="2" id="KW-0812">Transmembrane</keyword>
<keyword evidence="2" id="KW-1133">Transmembrane helix</keyword>
<keyword evidence="3" id="KW-0732">Signal</keyword>
<feature type="chain" id="PRO_5042150679" evidence="3">
    <location>
        <begin position="26"/>
        <end position="190"/>
    </location>
</feature>
<proteinExistence type="predicted"/>
<evidence type="ECO:0000313" key="5">
    <source>
        <dbReference type="Proteomes" id="UP001212841"/>
    </source>
</evidence>
<evidence type="ECO:0000256" key="3">
    <source>
        <dbReference type="SAM" id="SignalP"/>
    </source>
</evidence>
<feature type="region of interest" description="Disordered" evidence="1">
    <location>
        <begin position="137"/>
        <end position="162"/>
    </location>
</feature>
<organism evidence="4 5">
    <name type="scientific">Rhizophlyctis rosea</name>
    <dbReference type="NCBI Taxonomy" id="64517"/>
    <lineage>
        <taxon>Eukaryota</taxon>
        <taxon>Fungi</taxon>
        <taxon>Fungi incertae sedis</taxon>
        <taxon>Chytridiomycota</taxon>
        <taxon>Chytridiomycota incertae sedis</taxon>
        <taxon>Chytridiomycetes</taxon>
        <taxon>Rhizophlyctidales</taxon>
        <taxon>Rhizophlyctidaceae</taxon>
        <taxon>Rhizophlyctis</taxon>
    </lineage>
</organism>
<evidence type="ECO:0000313" key="4">
    <source>
        <dbReference type="EMBL" id="KAJ3056748.1"/>
    </source>
</evidence>
<dbReference type="AlphaFoldDB" id="A0AAD5X901"/>
<evidence type="ECO:0000256" key="2">
    <source>
        <dbReference type="SAM" id="Phobius"/>
    </source>
</evidence>
<feature type="compositionally biased region" description="Low complexity" evidence="1">
    <location>
        <begin position="142"/>
        <end position="160"/>
    </location>
</feature>
<feature type="signal peptide" evidence="3">
    <location>
        <begin position="1"/>
        <end position="25"/>
    </location>
</feature>
<dbReference type="Proteomes" id="UP001212841">
    <property type="component" value="Unassembled WGS sequence"/>
</dbReference>
<dbReference type="EMBL" id="JADGJD010000022">
    <property type="protein sequence ID" value="KAJ3056748.1"/>
    <property type="molecule type" value="Genomic_DNA"/>
</dbReference>
<comment type="caution">
    <text evidence="4">The sequence shown here is derived from an EMBL/GenBank/DDBJ whole genome shotgun (WGS) entry which is preliminary data.</text>
</comment>
<feature type="transmembrane region" description="Helical" evidence="2">
    <location>
        <begin position="171"/>
        <end position="189"/>
    </location>
</feature>
<sequence>MTRSYLAVLALTFLALASAPVAVDSQITGTCPTANQQTFNQCLIISILDSNNQTGSRDPKSACAPIANDQANYYCCLCHNYQRVVGCFESNCPAATELTSIRMEQLQYCGACSPTAPQPSASVNSSNTVAFPTLSGTAGARPTATGSSGTQATATTSPTPLKVPDSGASTLMAGVAAVAAGLVGAAALAL</sequence>
<gene>
    <name evidence="4" type="ORF">HK097_004609</name>
</gene>
<keyword evidence="2" id="KW-0472">Membrane</keyword>
<evidence type="ECO:0000256" key="1">
    <source>
        <dbReference type="SAM" id="MobiDB-lite"/>
    </source>
</evidence>
<accession>A0AAD5X901</accession>